<protein>
    <submittedName>
        <fullName evidence="2">Uncharacterized protein</fullName>
    </submittedName>
</protein>
<gene>
    <name evidence="2" type="ORF">GCM10007906_33630</name>
</gene>
<comment type="caution">
    <text evidence="2">The sequence shown here is derived from an EMBL/GenBank/DDBJ whole genome shotgun (WGS) entry which is preliminary data.</text>
</comment>
<feature type="transmembrane region" description="Helical" evidence="1">
    <location>
        <begin position="6"/>
        <end position="25"/>
    </location>
</feature>
<accession>A0ABQ5Y9M7</accession>
<keyword evidence="1" id="KW-0812">Transmembrane</keyword>
<evidence type="ECO:0000313" key="3">
    <source>
        <dbReference type="Proteomes" id="UP001156669"/>
    </source>
</evidence>
<keyword evidence="1" id="KW-1133">Transmembrane helix</keyword>
<keyword evidence="1" id="KW-0472">Membrane</keyword>
<keyword evidence="3" id="KW-1185">Reference proteome</keyword>
<proteinExistence type="predicted"/>
<evidence type="ECO:0000256" key="1">
    <source>
        <dbReference type="SAM" id="Phobius"/>
    </source>
</evidence>
<sequence>MCDATLALAILISCFYCYFFGILTIDTKTLSFTRNAYNTGLSFDLSSLNLMTFSTSYYDDHLCFLGLTSSY</sequence>
<reference evidence="3" key="1">
    <citation type="journal article" date="2019" name="Int. J. Syst. Evol. Microbiol.">
        <title>The Global Catalogue of Microorganisms (GCM) 10K type strain sequencing project: providing services to taxonomists for standard genome sequencing and annotation.</title>
        <authorList>
            <consortium name="The Broad Institute Genomics Platform"/>
            <consortium name="The Broad Institute Genome Sequencing Center for Infectious Disease"/>
            <person name="Wu L."/>
            <person name="Ma J."/>
        </authorList>
    </citation>
    <scope>NUCLEOTIDE SEQUENCE [LARGE SCALE GENOMIC DNA]</scope>
    <source>
        <strain evidence="3">NBRC 110633</strain>
    </source>
</reference>
<organism evidence="2 3">
    <name type="scientific">Vibrio hyugaensis</name>
    <dbReference type="NCBI Taxonomy" id="1534743"/>
    <lineage>
        <taxon>Bacteria</taxon>
        <taxon>Pseudomonadati</taxon>
        <taxon>Pseudomonadota</taxon>
        <taxon>Gammaproteobacteria</taxon>
        <taxon>Vibrionales</taxon>
        <taxon>Vibrionaceae</taxon>
        <taxon>Vibrio</taxon>
    </lineage>
</organism>
<dbReference type="EMBL" id="BSOE01000054">
    <property type="protein sequence ID" value="GLR05775.1"/>
    <property type="molecule type" value="Genomic_DNA"/>
</dbReference>
<dbReference type="Proteomes" id="UP001156669">
    <property type="component" value="Unassembled WGS sequence"/>
</dbReference>
<name>A0ABQ5Y9M7_9VIBR</name>
<evidence type="ECO:0000313" key="2">
    <source>
        <dbReference type="EMBL" id="GLR05775.1"/>
    </source>
</evidence>